<name>A0A373FTU3_COMTE</name>
<accession>A0A373FTU3</accession>
<evidence type="ECO:0000256" key="1">
    <source>
        <dbReference type="SAM" id="MobiDB-lite"/>
    </source>
</evidence>
<protein>
    <submittedName>
        <fullName evidence="2">Com family DNA-binding transcriptional regulator</fullName>
    </submittedName>
</protein>
<comment type="caution">
    <text evidence="2">The sequence shown here is derived from an EMBL/GenBank/DDBJ whole genome shotgun (WGS) entry which is preliminary data.</text>
</comment>
<feature type="compositionally biased region" description="Basic and acidic residues" evidence="1">
    <location>
        <begin position="42"/>
        <end position="63"/>
    </location>
</feature>
<evidence type="ECO:0000313" key="3">
    <source>
        <dbReference type="Proteomes" id="UP000261948"/>
    </source>
</evidence>
<sequence length="77" mass="8477">MQEIRCGSCRRKLGEGEYSRLSIKCPRCGAFNQLSAASAPTEPHRGPSAEINDKSHHPLDRRQAPPCRPPAQEVPTP</sequence>
<feature type="region of interest" description="Disordered" evidence="1">
    <location>
        <begin position="36"/>
        <end position="77"/>
    </location>
</feature>
<organism evidence="2 3">
    <name type="scientific">Comamonas testosteroni</name>
    <name type="common">Pseudomonas testosteroni</name>
    <dbReference type="NCBI Taxonomy" id="285"/>
    <lineage>
        <taxon>Bacteria</taxon>
        <taxon>Pseudomonadati</taxon>
        <taxon>Pseudomonadota</taxon>
        <taxon>Betaproteobacteria</taxon>
        <taxon>Burkholderiales</taxon>
        <taxon>Comamonadaceae</taxon>
        <taxon>Comamonas</taxon>
    </lineage>
</organism>
<dbReference type="GO" id="GO:0003677">
    <property type="term" value="F:DNA binding"/>
    <property type="evidence" value="ECO:0007669"/>
    <property type="project" value="UniProtKB-KW"/>
</dbReference>
<gene>
    <name evidence="2" type="ORF">DZC30_00720</name>
</gene>
<dbReference type="Pfam" id="PF10122">
    <property type="entry name" value="Zn_ribbon_Com"/>
    <property type="match status" value="1"/>
</dbReference>
<proteinExistence type="predicted"/>
<reference evidence="2 3" key="1">
    <citation type="submission" date="2018-08" db="EMBL/GenBank/DDBJ databases">
        <title>Comamonas testosteroni strain SWCO2.</title>
        <authorList>
            <person name="Jiang N."/>
            <person name="Zhang X.Z."/>
        </authorList>
    </citation>
    <scope>NUCLEOTIDE SEQUENCE [LARGE SCALE GENOMIC DNA]</scope>
    <source>
        <strain evidence="2 3">SWCO2</strain>
    </source>
</reference>
<dbReference type="AlphaFoldDB" id="A0A373FTU3"/>
<dbReference type="EMBL" id="QURR01000001">
    <property type="protein sequence ID" value="RGE46962.1"/>
    <property type="molecule type" value="Genomic_DNA"/>
</dbReference>
<evidence type="ECO:0000313" key="2">
    <source>
        <dbReference type="EMBL" id="RGE46962.1"/>
    </source>
</evidence>
<dbReference type="Proteomes" id="UP000261948">
    <property type="component" value="Unassembled WGS sequence"/>
</dbReference>
<dbReference type="InterPro" id="IPR019294">
    <property type="entry name" value="Translation_reg_Com"/>
</dbReference>
<dbReference type="OrthoDB" id="5460091at2"/>
<keyword evidence="2" id="KW-0238">DNA-binding</keyword>
<keyword evidence="3" id="KW-1185">Reference proteome</keyword>